<dbReference type="PIRSF" id="PIRSF000149">
    <property type="entry name" value="GAP_DH"/>
    <property type="match status" value="1"/>
</dbReference>
<sequence length="336" mass="36167">MTIRVGINGFGRIGRNYFRALLEQGADIDIVAVNDLGDTATTAHLLKYDTILGRLKAEVSHTADTITVDGHTIKVLSERNPADIPWGELGVDIVIESTGIFTKKADAAKHLTGGAKKVLISAPAKEEDITIVMGVNQDKYDPANHHVISNASCTTNCVAPMAKVLDENFGIVKGLMTTVHAYTNDQRILDFPHSDLRRARAAAENIIPTTTGAAKATALVLPQLKGKLDGIAMRVPVPTGSATDLVVTLQREVTKDEVNAAFKKASDDGDLKGYLAYTEDQIVSSDIVSDPASCTFDASLTMVQEGNSVKILGWYDNEWGYSNRLVDLTVFVGNQL</sequence>
<dbReference type="InterPro" id="IPR020829">
    <property type="entry name" value="GlycerAld_3-P_DH_cat"/>
</dbReference>
<keyword evidence="3" id="KW-0560">Oxidoreductase</keyword>
<dbReference type="Gene3D" id="3.40.50.720">
    <property type="entry name" value="NAD(P)-binding Rossmann-like Domain"/>
    <property type="match status" value="1"/>
</dbReference>
<feature type="domain" description="Glyceraldehyde 3-phosphate dehydrogenase NAD(P) binding" evidence="5">
    <location>
        <begin position="3"/>
        <end position="153"/>
    </location>
</feature>
<keyword evidence="7" id="KW-1185">Reference proteome</keyword>
<accession>A0ABX8FYN6</accession>
<dbReference type="CDD" id="cd05214">
    <property type="entry name" value="GAPDH_I_N"/>
    <property type="match status" value="1"/>
</dbReference>
<dbReference type="SUPFAM" id="SSF55347">
    <property type="entry name" value="Glyceraldehyde-3-phosphate dehydrogenase-like, C-terminal domain"/>
    <property type="match status" value="1"/>
</dbReference>
<dbReference type="CDD" id="cd18126">
    <property type="entry name" value="GAPDH_I_C"/>
    <property type="match status" value="1"/>
</dbReference>
<dbReference type="PRINTS" id="PR00078">
    <property type="entry name" value="G3PDHDRGNASE"/>
</dbReference>
<keyword evidence="2" id="KW-0547">Nucleotide-binding</keyword>
<dbReference type="SUPFAM" id="SSF51735">
    <property type="entry name" value="NAD(P)-binding Rossmann-fold domains"/>
    <property type="match status" value="1"/>
</dbReference>
<dbReference type="SMART" id="SM00846">
    <property type="entry name" value="Gp_dh_N"/>
    <property type="match status" value="1"/>
</dbReference>
<evidence type="ECO:0000313" key="7">
    <source>
        <dbReference type="Proteomes" id="UP000679629"/>
    </source>
</evidence>
<dbReference type="PANTHER" id="PTHR43148">
    <property type="entry name" value="GLYCERALDEHYDE-3-PHOSPHATE DEHYDROGENASE 2"/>
    <property type="match status" value="1"/>
</dbReference>
<dbReference type="Gene3D" id="3.30.360.10">
    <property type="entry name" value="Dihydrodipicolinate Reductase, domain 2"/>
    <property type="match status" value="1"/>
</dbReference>
<dbReference type="InterPro" id="IPR020831">
    <property type="entry name" value="GlycerAld/Erythrose_P_DH"/>
</dbReference>
<organism evidence="6 7">
    <name type="scientific">Streptomyces koelreuteriae</name>
    <dbReference type="NCBI Taxonomy" id="2838015"/>
    <lineage>
        <taxon>Bacteria</taxon>
        <taxon>Bacillati</taxon>
        <taxon>Actinomycetota</taxon>
        <taxon>Actinomycetes</taxon>
        <taxon>Kitasatosporales</taxon>
        <taxon>Streptomycetaceae</taxon>
        <taxon>Streptomyces</taxon>
    </lineage>
</organism>
<evidence type="ECO:0000256" key="2">
    <source>
        <dbReference type="ARBA" id="ARBA00022741"/>
    </source>
</evidence>
<dbReference type="InterPro" id="IPR020828">
    <property type="entry name" value="GlycerAld_3-P_DH_NAD(P)-bd"/>
</dbReference>
<dbReference type="Proteomes" id="UP000679629">
    <property type="component" value="Chromosome"/>
</dbReference>
<dbReference type="EMBL" id="CP075896">
    <property type="protein sequence ID" value="QWB26350.1"/>
    <property type="molecule type" value="Genomic_DNA"/>
</dbReference>
<dbReference type="NCBIfam" id="TIGR01534">
    <property type="entry name" value="GAPDH-I"/>
    <property type="match status" value="1"/>
</dbReference>
<dbReference type="RefSeq" id="WP_215122191.1">
    <property type="nucleotide sequence ID" value="NZ_CBDRKV010000006.1"/>
</dbReference>
<gene>
    <name evidence="6" type="primary">gap</name>
    <name evidence="6" type="ORF">KJK29_29360</name>
</gene>
<dbReference type="Pfam" id="PF00044">
    <property type="entry name" value="Gp_dh_N"/>
    <property type="match status" value="1"/>
</dbReference>
<evidence type="ECO:0000259" key="5">
    <source>
        <dbReference type="SMART" id="SM00846"/>
    </source>
</evidence>
<dbReference type="InterPro" id="IPR006424">
    <property type="entry name" value="Glyceraldehyde-3-P_DH_1"/>
</dbReference>
<proteinExistence type="inferred from homology"/>
<dbReference type="InterPro" id="IPR036291">
    <property type="entry name" value="NAD(P)-bd_dom_sf"/>
</dbReference>
<evidence type="ECO:0000256" key="4">
    <source>
        <dbReference type="RuleBase" id="RU000397"/>
    </source>
</evidence>
<name>A0ABX8FYN6_9ACTN</name>
<reference evidence="7" key="1">
    <citation type="submission" date="2021-05" db="EMBL/GenBank/DDBJ databases">
        <title>Direct Submission.</title>
        <authorList>
            <person name="Li K."/>
            <person name="Gao J."/>
        </authorList>
    </citation>
    <scope>NUCLEOTIDE SEQUENCE [LARGE SCALE GENOMIC DNA]</scope>
    <source>
        <strain evidence="7">MG62</strain>
    </source>
</reference>
<evidence type="ECO:0000313" key="6">
    <source>
        <dbReference type="EMBL" id="QWB26350.1"/>
    </source>
</evidence>
<evidence type="ECO:0000256" key="1">
    <source>
        <dbReference type="ARBA" id="ARBA00007406"/>
    </source>
</evidence>
<protein>
    <submittedName>
        <fullName evidence="6">Type I glyceraldehyde-3-phosphate dehydrogenase</fullName>
    </submittedName>
</protein>
<comment type="similarity">
    <text evidence="1 4">Belongs to the glyceraldehyde-3-phosphate dehydrogenase family.</text>
</comment>
<dbReference type="Pfam" id="PF02800">
    <property type="entry name" value="Gp_dh_C"/>
    <property type="match status" value="1"/>
</dbReference>
<evidence type="ECO:0000256" key="3">
    <source>
        <dbReference type="ARBA" id="ARBA00023002"/>
    </source>
</evidence>